<evidence type="ECO:0000313" key="17">
    <source>
        <dbReference type="Proteomes" id="UP001060112"/>
    </source>
</evidence>
<dbReference type="InterPro" id="IPR006674">
    <property type="entry name" value="HD_domain"/>
</dbReference>
<proteinExistence type="inferred from homology"/>
<dbReference type="InterPro" id="IPR005249">
    <property type="entry name" value="YqeK"/>
</dbReference>
<evidence type="ECO:0000256" key="7">
    <source>
        <dbReference type="ARBA" id="ARBA00022741"/>
    </source>
</evidence>
<dbReference type="PANTHER" id="PTHR39321:SF3">
    <property type="entry name" value="PHOSPHOPANTETHEINE ADENYLYLTRANSFERASE"/>
    <property type="match status" value="1"/>
</dbReference>
<dbReference type="Pfam" id="PF01966">
    <property type="entry name" value="HD"/>
    <property type="match status" value="1"/>
</dbReference>
<comment type="function">
    <text evidence="1 14">Catalyzes the reversible adenylation of nicotinate mononucleotide (NaMN) to nicotinic acid adenine dinucleotide (NaAD).</text>
</comment>
<keyword evidence="3 14" id="KW-0662">Pyridine nucleotide biosynthesis</keyword>
<dbReference type="CDD" id="cd02165">
    <property type="entry name" value="NMNAT"/>
    <property type="match status" value="1"/>
</dbReference>
<dbReference type="SMART" id="SM00471">
    <property type="entry name" value="HDc"/>
    <property type="match status" value="1"/>
</dbReference>
<comment type="catalytic activity">
    <reaction evidence="13">
        <text>P(1),P(4)-bis(5'-adenosyl) tetraphosphate + H2O = 2 ADP + 2 H(+)</text>
        <dbReference type="Rhea" id="RHEA:24252"/>
        <dbReference type="ChEBI" id="CHEBI:15377"/>
        <dbReference type="ChEBI" id="CHEBI:15378"/>
        <dbReference type="ChEBI" id="CHEBI:58141"/>
        <dbReference type="ChEBI" id="CHEBI:456216"/>
        <dbReference type="EC" id="3.6.1.41"/>
    </reaction>
</comment>
<dbReference type="Pfam" id="PF01467">
    <property type="entry name" value="CTP_transf_like"/>
    <property type="match status" value="1"/>
</dbReference>
<dbReference type="RefSeq" id="WP_290139355.1">
    <property type="nucleotide sequence ID" value="NZ_CP101620.1"/>
</dbReference>
<comment type="pathway">
    <text evidence="2 14">Cofactor biosynthesis; NAD(+) biosynthesis; deamido-NAD(+) from nicotinate D-ribonucleotide: step 1/1.</text>
</comment>
<dbReference type="InterPro" id="IPR003607">
    <property type="entry name" value="HD/PDEase_dom"/>
</dbReference>
<accession>A0ABY5I130</accession>
<feature type="domain" description="HD" evidence="15">
    <location>
        <begin position="199"/>
        <end position="311"/>
    </location>
</feature>
<gene>
    <name evidence="14 16" type="primary">nadD</name>
    <name evidence="16" type="ORF">NMU03_14355</name>
</gene>
<keyword evidence="8" id="KW-0378">Hydrolase</keyword>
<dbReference type="NCBIfam" id="TIGR00488">
    <property type="entry name" value="bis(5'-nucleosyl)-tetraphosphatase (symmetrical) YqeK"/>
    <property type="match status" value="1"/>
</dbReference>
<evidence type="ECO:0000256" key="2">
    <source>
        <dbReference type="ARBA" id="ARBA00005019"/>
    </source>
</evidence>
<dbReference type="HAMAP" id="MF_00244">
    <property type="entry name" value="NaMN_adenylyltr"/>
    <property type="match status" value="1"/>
</dbReference>
<dbReference type="GO" id="GO:0016779">
    <property type="term" value="F:nucleotidyltransferase activity"/>
    <property type="evidence" value="ECO:0007669"/>
    <property type="project" value="UniProtKB-KW"/>
</dbReference>
<evidence type="ECO:0000259" key="15">
    <source>
        <dbReference type="PROSITE" id="PS51831"/>
    </source>
</evidence>
<keyword evidence="9 14" id="KW-0067">ATP-binding</keyword>
<dbReference type="NCBIfam" id="TIGR00125">
    <property type="entry name" value="cyt_tran_rel"/>
    <property type="match status" value="1"/>
</dbReference>
<comment type="catalytic activity">
    <reaction evidence="12 14">
        <text>nicotinate beta-D-ribonucleotide + ATP + H(+) = deamido-NAD(+) + diphosphate</text>
        <dbReference type="Rhea" id="RHEA:22860"/>
        <dbReference type="ChEBI" id="CHEBI:15378"/>
        <dbReference type="ChEBI" id="CHEBI:30616"/>
        <dbReference type="ChEBI" id="CHEBI:33019"/>
        <dbReference type="ChEBI" id="CHEBI:57502"/>
        <dbReference type="ChEBI" id="CHEBI:58437"/>
        <dbReference type="EC" id="2.7.7.18"/>
    </reaction>
</comment>
<dbReference type="EMBL" id="CP101620">
    <property type="protein sequence ID" value="UTY38765.1"/>
    <property type="molecule type" value="Genomic_DNA"/>
</dbReference>
<evidence type="ECO:0000313" key="16">
    <source>
        <dbReference type="EMBL" id="UTY38765.1"/>
    </source>
</evidence>
<dbReference type="Gene3D" id="1.10.3210.10">
    <property type="entry name" value="Hypothetical protein af1432"/>
    <property type="match status" value="1"/>
</dbReference>
<dbReference type="SUPFAM" id="SSF109604">
    <property type="entry name" value="HD-domain/PDEase-like"/>
    <property type="match status" value="1"/>
</dbReference>
<dbReference type="Gene3D" id="3.40.50.620">
    <property type="entry name" value="HUPs"/>
    <property type="match status" value="1"/>
</dbReference>
<evidence type="ECO:0000256" key="11">
    <source>
        <dbReference type="ARBA" id="ARBA00023027"/>
    </source>
</evidence>
<dbReference type="InterPro" id="IPR005248">
    <property type="entry name" value="NadD/NMNAT"/>
</dbReference>
<dbReference type="NCBIfam" id="TIGR00482">
    <property type="entry name" value="nicotinate (nicotinamide) nucleotide adenylyltransferase"/>
    <property type="match status" value="1"/>
</dbReference>
<evidence type="ECO:0000256" key="8">
    <source>
        <dbReference type="ARBA" id="ARBA00022801"/>
    </source>
</evidence>
<protein>
    <recommendedName>
        <fullName evidence="14">Probable nicotinate-nucleotide adenylyltransferase</fullName>
        <ecNumber evidence="14">2.7.7.18</ecNumber>
    </recommendedName>
    <alternativeName>
        <fullName evidence="14">Deamido-NAD(+) diphosphorylase</fullName>
    </alternativeName>
    <alternativeName>
        <fullName evidence="14">Deamido-NAD(+) pyrophosphorylase</fullName>
    </alternativeName>
    <alternativeName>
        <fullName evidence="14">Nicotinate mononucleotide adenylyltransferase</fullName>
        <shortName evidence="14">NaMN adenylyltransferase</shortName>
    </alternativeName>
</protein>
<evidence type="ECO:0000256" key="10">
    <source>
        <dbReference type="ARBA" id="ARBA00023004"/>
    </source>
</evidence>
<keyword evidence="4 14" id="KW-0808">Transferase</keyword>
<keyword evidence="7 14" id="KW-0547">Nucleotide-binding</keyword>
<keyword evidence="10" id="KW-0408">Iron</keyword>
<dbReference type="Proteomes" id="UP001060112">
    <property type="component" value="Chromosome"/>
</dbReference>
<evidence type="ECO:0000256" key="4">
    <source>
        <dbReference type="ARBA" id="ARBA00022679"/>
    </source>
</evidence>
<organism evidence="16 17">
    <name type="scientific">Allocoprobacillus halotolerans</name>
    <dbReference type="NCBI Taxonomy" id="2944914"/>
    <lineage>
        <taxon>Bacteria</taxon>
        <taxon>Bacillati</taxon>
        <taxon>Bacillota</taxon>
        <taxon>Erysipelotrichia</taxon>
        <taxon>Erysipelotrichales</taxon>
        <taxon>Erysipelotrichaceae</taxon>
        <taxon>Allocoprobacillus</taxon>
    </lineage>
</organism>
<evidence type="ECO:0000256" key="12">
    <source>
        <dbReference type="ARBA" id="ARBA00048721"/>
    </source>
</evidence>
<reference evidence="16" key="1">
    <citation type="submission" date="2022-07" db="EMBL/GenBank/DDBJ databases">
        <title>Faecal culturing of patients with breast cancer.</title>
        <authorList>
            <person name="Teng N.M.Y."/>
            <person name="Kiu R."/>
            <person name="Evans R."/>
            <person name="Baker D.J."/>
            <person name="Zenner C."/>
            <person name="Robinson S.D."/>
            <person name="Hall L.J."/>
        </authorList>
    </citation>
    <scope>NUCLEOTIDE SEQUENCE</scope>
    <source>
        <strain evidence="16">LH1062</strain>
    </source>
</reference>
<evidence type="ECO:0000256" key="14">
    <source>
        <dbReference type="HAMAP-Rule" id="MF_00244"/>
    </source>
</evidence>
<dbReference type="PANTHER" id="PTHR39321">
    <property type="entry name" value="NICOTINATE-NUCLEOTIDE ADENYLYLTRANSFERASE-RELATED"/>
    <property type="match status" value="1"/>
</dbReference>
<evidence type="ECO:0000256" key="13">
    <source>
        <dbReference type="ARBA" id="ARBA00049417"/>
    </source>
</evidence>
<keyword evidence="17" id="KW-1185">Reference proteome</keyword>
<dbReference type="SUPFAM" id="SSF52374">
    <property type="entry name" value="Nucleotidylyl transferase"/>
    <property type="match status" value="1"/>
</dbReference>
<evidence type="ECO:0000256" key="9">
    <source>
        <dbReference type="ARBA" id="ARBA00022840"/>
    </source>
</evidence>
<keyword evidence="6" id="KW-0479">Metal-binding</keyword>
<evidence type="ECO:0000256" key="1">
    <source>
        <dbReference type="ARBA" id="ARBA00002324"/>
    </source>
</evidence>
<dbReference type="InterPro" id="IPR014729">
    <property type="entry name" value="Rossmann-like_a/b/a_fold"/>
</dbReference>
<dbReference type="CDD" id="cd00077">
    <property type="entry name" value="HDc"/>
    <property type="match status" value="1"/>
</dbReference>
<evidence type="ECO:0000256" key="6">
    <source>
        <dbReference type="ARBA" id="ARBA00022723"/>
    </source>
</evidence>
<keyword evidence="11 14" id="KW-0520">NAD</keyword>
<dbReference type="EC" id="2.7.7.18" evidence="14"/>
<keyword evidence="5 14" id="KW-0548">Nucleotidyltransferase</keyword>
<dbReference type="PROSITE" id="PS51831">
    <property type="entry name" value="HD"/>
    <property type="match status" value="1"/>
</dbReference>
<name>A0ABY5I130_9FIRM</name>
<evidence type="ECO:0000256" key="3">
    <source>
        <dbReference type="ARBA" id="ARBA00022642"/>
    </source>
</evidence>
<evidence type="ECO:0000256" key="5">
    <source>
        <dbReference type="ARBA" id="ARBA00022695"/>
    </source>
</evidence>
<sequence length="367" mass="42855">MKRIGLFGGSFDPIHKAHVEIAMCAIEQLHLDEVQLIPTRHNPWKNQSCASAQDRIEMIRIAIQDYPSLTINTIEIEDGGEDKNYTIHTIEKLIHQHPDVQYYYIMGMDQANAFDQWKKAKRISQLVHLIAFQRGGYQPHLDIINKYHFQLLENQPVYASSSDVRNGHIEMLDSNVLRYISYHGLYLETMVSSRMKEKRWKHTCSVAKLAKKIAKANHLDSRQAYIAGIMHDVAKEMDKDMAQKIMEKHFSEYLAKPYPIWHQWLSRYVSEHEFLIDDAVVLKAIEDHTTASIGISPIGKCLYVADKLDPLRGYDSSKQIEICLHDIHQGFRNSLIDFYEFSKRRTERLMNVFMKFTIFMLRKGKNK</sequence>
<dbReference type="InterPro" id="IPR004821">
    <property type="entry name" value="Cyt_trans-like"/>
</dbReference>
<comment type="similarity">
    <text evidence="14">Belongs to the NadD family.</text>
</comment>